<evidence type="ECO:0000313" key="2">
    <source>
        <dbReference type="Proteomes" id="UP001597097"/>
    </source>
</evidence>
<dbReference type="Proteomes" id="UP001597097">
    <property type="component" value="Unassembled WGS sequence"/>
</dbReference>
<name>A0ABW4G6X7_9ACTN</name>
<organism evidence="1 2">
    <name type="scientific">Nonomuraea guangzhouensis</name>
    <dbReference type="NCBI Taxonomy" id="1291555"/>
    <lineage>
        <taxon>Bacteria</taxon>
        <taxon>Bacillati</taxon>
        <taxon>Actinomycetota</taxon>
        <taxon>Actinomycetes</taxon>
        <taxon>Streptosporangiales</taxon>
        <taxon>Streptosporangiaceae</taxon>
        <taxon>Nonomuraea</taxon>
    </lineage>
</organism>
<accession>A0ABW4G6X7</accession>
<protein>
    <submittedName>
        <fullName evidence="1">Uncharacterized protein</fullName>
    </submittedName>
</protein>
<reference evidence="2" key="1">
    <citation type="journal article" date="2019" name="Int. J. Syst. Evol. Microbiol.">
        <title>The Global Catalogue of Microorganisms (GCM) 10K type strain sequencing project: providing services to taxonomists for standard genome sequencing and annotation.</title>
        <authorList>
            <consortium name="The Broad Institute Genomics Platform"/>
            <consortium name="The Broad Institute Genome Sequencing Center for Infectious Disease"/>
            <person name="Wu L."/>
            <person name="Ma J."/>
        </authorList>
    </citation>
    <scope>NUCLEOTIDE SEQUENCE [LARGE SCALE GENOMIC DNA]</scope>
    <source>
        <strain evidence="2">CGMCC 1.15399</strain>
    </source>
</reference>
<dbReference type="EMBL" id="JBHUCM010000012">
    <property type="protein sequence ID" value="MFD1537776.1"/>
    <property type="molecule type" value="Genomic_DNA"/>
</dbReference>
<comment type="caution">
    <text evidence="1">The sequence shown here is derived from an EMBL/GenBank/DDBJ whole genome shotgun (WGS) entry which is preliminary data.</text>
</comment>
<keyword evidence="2" id="KW-1185">Reference proteome</keyword>
<gene>
    <name evidence="1" type="ORF">ACFSJ0_12060</name>
</gene>
<sequence>MVVDEDFGLHVEACAYLARGGTGPEEYHLTPAGEKRLLVLQTTILPGGASAEEPYVLPGHVEFVLLLRSQPVKSEP</sequence>
<proteinExistence type="predicted"/>
<dbReference type="RefSeq" id="WP_219530887.1">
    <property type="nucleotide sequence ID" value="NZ_JAHKRM010000010.1"/>
</dbReference>
<evidence type="ECO:0000313" key="1">
    <source>
        <dbReference type="EMBL" id="MFD1537776.1"/>
    </source>
</evidence>